<dbReference type="PROSITE" id="PS50013">
    <property type="entry name" value="CHROMO_2"/>
    <property type="match status" value="1"/>
</dbReference>
<dbReference type="InterPro" id="IPR023779">
    <property type="entry name" value="Chromodomain_CS"/>
</dbReference>
<dbReference type="PROSITE" id="PS00598">
    <property type="entry name" value="CHROMO_1"/>
    <property type="match status" value="1"/>
</dbReference>
<dbReference type="SMART" id="SM00298">
    <property type="entry name" value="CHROMO"/>
    <property type="match status" value="1"/>
</dbReference>
<comment type="subcellular location">
    <subcellularLocation>
        <location evidence="1">Nucleus</location>
    </subcellularLocation>
</comment>
<dbReference type="Pfam" id="PF00385">
    <property type="entry name" value="Chromo"/>
    <property type="match status" value="1"/>
</dbReference>
<reference evidence="3" key="1">
    <citation type="submission" date="2020-04" db="EMBL/GenBank/DDBJ databases">
        <authorList>
            <person name="Alioto T."/>
            <person name="Alioto T."/>
            <person name="Gomez Garrido J."/>
        </authorList>
    </citation>
    <scope>NUCLEOTIDE SEQUENCE</scope>
    <source>
        <strain evidence="3">A484AB</strain>
    </source>
</reference>
<evidence type="ECO:0000313" key="4">
    <source>
        <dbReference type="Proteomes" id="UP001152795"/>
    </source>
</evidence>
<dbReference type="GO" id="GO:0005634">
    <property type="term" value="C:nucleus"/>
    <property type="evidence" value="ECO:0007669"/>
    <property type="project" value="UniProtKB-SubCell"/>
</dbReference>
<dbReference type="InterPro" id="IPR000953">
    <property type="entry name" value="Chromo/chromo_shadow_dom"/>
</dbReference>
<name>A0A7D9DVG1_PARCT</name>
<dbReference type="Proteomes" id="UP001152795">
    <property type="component" value="Unassembled WGS sequence"/>
</dbReference>
<keyword evidence="4" id="KW-1185">Reference proteome</keyword>
<dbReference type="InterPro" id="IPR016197">
    <property type="entry name" value="Chromo-like_dom_sf"/>
</dbReference>
<organism evidence="3 4">
    <name type="scientific">Paramuricea clavata</name>
    <name type="common">Red gorgonian</name>
    <name type="synonym">Violescent sea-whip</name>
    <dbReference type="NCBI Taxonomy" id="317549"/>
    <lineage>
        <taxon>Eukaryota</taxon>
        <taxon>Metazoa</taxon>
        <taxon>Cnidaria</taxon>
        <taxon>Anthozoa</taxon>
        <taxon>Octocorallia</taxon>
        <taxon>Malacalcyonacea</taxon>
        <taxon>Plexauridae</taxon>
        <taxon>Paramuricea</taxon>
    </lineage>
</organism>
<dbReference type="EMBL" id="CACRXK020002594">
    <property type="protein sequence ID" value="CAB3995075.1"/>
    <property type="molecule type" value="Genomic_DNA"/>
</dbReference>
<proteinExistence type="predicted"/>
<sequence>MATRKKRCGHSEGFYRDLNALTTGEFEPSIKKRKTKILPGFYTVERIISSRERENEMQYLVKWKDWPSSSCSWEPANHLGEELISYVHFNIYLSANVSRNFNACTPNPSKERITSSTEIFADAVLGRLKSKCLEPKVNIHMDHDIFRFVVKGKGREAADFPGSLLLEKADFSRFNMHEYWWYVLNSNGEGRTVHFPIRAKPVLRWSAKQYILVNGCISLAPQKPVEIVSFFIAREQANKDRLL</sequence>
<comment type="caution">
    <text evidence="3">The sequence shown here is derived from an EMBL/GenBank/DDBJ whole genome shotgun (WGS) entry which is preliminary data.</text>
</comment>
<dbReference type="InterPro" id="IPR023780">
    <property type="entry name" value="Chromo_domain"/>
</dbReference>
<keyword evidence="2" id="KW-0539">Nucleus</keyword>
<evidence type="ECO:0000256" key="2">
    <source>
        <dbReference type="ARBA" id="ARBA00023242"/>
    </source>
</evidence>
<evidence type="ECO:0000313" key="3">
    <source>
        <dbReference type="EMBL" id="CAB3995075.1"/>
    </source>
</evidence>
<evidence type="ECO:0000256" key="1">
    <source>
        <dbReference type="ARBA" id="ARBA00004123"/>
    </source>
</evidence>
<dbReference type="Gene3D" id="2.40.50.40">
    <property type="match status" value="1"/>
</dbReference>
<protein>
    <submittedName>
        <fullName evidence="3">Uncharacterized protein</fullName>
    </submittedName>
</protein>
<dbReference type="CDD" id="cd00024">
    <property type="entry name" value="CD_CSD"/>
    <property type="match status" value="1"/>
</dbReference>
<gene>
    <name evidence="3" type="ORF">PACLA_8A079634</name>
</gene>
<accession>A0A7D9DVG1</accession>
<dbReference type="OrthoDB" id="1918685at2759"/>
<dbReference type="AlphaFoldDB" id="A0A7D9DVG1"/>
<dbReference type="SUPFAM" id="SSF54160">
    <property type="entry name" value="Chromo domain-like"/>
    <property type="match status" value="1"/>
</dbReference>